<name>A0ABQ8GJZ4_9PEZI</name>
<evidence type="ECO:0000313" key="8">
    <source>
        <dbReference type="EMBL" id="KAH7057422.1"/>
    </source>
</evidence>
<dbReference type="InterPro" id="IPR052337">
    <property type="entry name" value="SAT4-like"/>
</dbReference>
<dbReference type="Proteomes" id="UP000774617">
    <property type="component" value="Unassembled WGS sequence"/>
</dbReference>
<keyword evidence="2 6" id="KW-0812">Transmembrane</keyword>
<accession>A0ABQ8GJZ4</accession>
<gene>
    <name evidence="8" type="ORF">B0J12DRAFT_717715</name>
</gene>
<dbReference type="PANTHER" id="PTHR33048:SF2">
    <property type="entry name" value="SRPK"/>
    <property type="match status" value="1"/>
</dbReference>
<comment type="subcellular location">
    <subcellularLocation>
        <location evidence="1">Membrane</location>
        <topology evidence="1">Multi-pass membrane protein</topology>
    </subcellularLocation>
</comment>
<reference evidence="8 9" key="1">
    <citation type="journal article" date="2021" name="Nat. Commun.">
        <title>Genetic determinants of endophytism in the Arabidopsis root mycobiome.</title>
        <authorList>
            <person name="Mesny F."/>
            <person name="Miyauchi S."/>
            <person name="Thiergart T."/>
            <person name="Pickel B."/>
            <person name="Atanasova L."/>
            <person name="Karlsson M."/>
            <person name="Huettel B."/>
            <person name="Barry K.W."/>
            <person name="Haridas S."/>
            <person name="Chen C."/>
            <person name="Bauer D."/>
            <person name="Andreopoulos W."/>
            <person name="Pangilinan J."/>
            <person name="LaButti K."/>
            <person name="Riley R."/>
            <person name="Lipzen A."/>
            <person name="Clum A."/>
            <person name="Drula E."/>
            <person name="Henrissat B."/>
            <person name="Kohler A."/>
            <person name="Grigoriev I.V."/>
            <person name="Martin F.M."/>
            <person name="Hacquard S."/>
        </authorList>
    </citation>
    <scope>NUCLEOTIDE SEQUENCE [LARGE SCALE GENOMIC DNA]</scope>
    <source>
        <strain evidence="8 9">MPI-SDFR-AT-0080</strain>
    </source>
</reference>
<feature type="transmembrane region" description="Helical" evidence="6">
    <location>
        <begin position="14"/>
        <end position="34"/>
    </location>
</feature>
<keyword evidence="9" id="KW-1185">Reference proteome</keyword>
<dbReference type="InterPro" id="IPR049326">
    <property type="entry name" value="Rhodopsin_dom_fungi"/>
</dbReference>
<sequence length="275" mass="30839">MAESNFGYSFTAEAFILLSLGILIIFFRVFLNAISRGFQGLDWDDYCMVFVMVLVYTLETVTAYAQGAFWAGLANNGMTDAERRHLDPRSYEYYLRLCKLSVCFFYSRLTSGLRQYNTRLELCYGILLATFIATECTVLLGCRPFHHNWQISPDPGNHCQPAISKPNLWVTVVLNVSTDALLTSIPLCMLWNAKTLPLRTKPSLSLIFSGAIFVMAAGILRCALILSDPSNAAPARATSWACRETFVAVVISNAPALYQHVCRGASAREREVWWQ</sequence>
<evidence type="ECO:0000313" key="9">
    <source>
        <dbReference type="Proteomes" id="UP000774617"/>
    </source>
</evidence>
<evidence type="ECO:0000256" key="2">
    <source>
        <dbReference type="ARBA" id="ARBA00022692"/>
    </source>
</evidence>
<evidence type="ECO:0000256" key="4">
    <source>
        <dbReference type="ARBA" id="ARBA00023136"/>
    </source>
</evidence>
<dbReference type="PANTHER" id="PTHR33048">
    <property type="entry name" value="PTH11-LIKE INTEGRAL MEMBRANE PROTEIN (AFU_ORTHOLOGUE AFUA_5G11245)"/>
    <property type="match status" value="1"/>
</dbReference>
<evidence type="ECO:0000256" key="6">
    <source>
        <dbReference type="SAM" id="Phobius"/>
    </source>
</evidence>
<keyword evidence="4 6" id="KW-0472">Membrane</keyword>
<dbReference type="EMBL" id="JAGTJR010000007">
    <property type="protein sequence ID" value="KAH7057422.1"/>
    <property type="molecule type" value="Genomic_DNA"/>
</dbReference>
<feature type="domain" description="Rhodopsin" evidence="7">
    <location>
        <begin position="37"/>
        <end position="259"/>
    </location>
</feature>
<keyword evidence="3 6" id="KW-1133">Transmembrane helix</keyword>
<feature type="transmembrane region" description="Helical" evidence="6">
    <location>
        <begin position="203"/>
        <end position="226"/>
    </location>
</feature>
<protein>
    <recommendedName>
        <fullName evidence="7">Rhodopsin domain-containing protein</fullName>
    </recommendedName>
</protein>
<organism evidence="8 9">
    <name type="scientific">Macrophomina phaseolina</name>
    <dbReference type="NCBI Taxonomy" id="35725"/>
    <lineage>
        <taxon>Eukaryota</taxon>
        <taxon>Fungi</taxon>
        <taxon>Dikarya</taxon>
        <taxon>Ascomycota</taxon>
        <taxon>Pezizomycotina</taxon>
        <taxon>Dothideomycetes</taxon>
        <taxon>Dothideomycetes incertae sedis</taxon>
        <taxon>Botryosphaeriales</taxon>
        <taxon>Botryosphaeriaceae</taxon>
        <taxon>Macrophomina</taxon>
    </lineage>
</organism>
<comment type="similarity">
    <text evidence="5">Belongs to the SAT4 family.</text>
</comment>
<feature type="transmembrane region" description="Helical" evidence="6">
    <location>
        <begin position="122"/>
        <end position="146"/>
    </location>
</feature>
<feature type="transmembrane region" description="Helical" evidence="6">
    <location>
        <begin position="46"/>
        <end position="73"/>
    </location>
</feature>
<evidence type="ECO:0000259" key="7">
    <source>
        <dbReference type="Pfam" id="PF20684"/>
    </source>
</evidence>
<evidence type="ECO:0000256" key="3">
    <source>
        <dbReference type="ARBA" id="ARBA00022989"/>
    </source>
</evidence>
<feature type="transmembrane region" description="Helical" evidence="6">
    <location>
        <begin position="166"/>
        <end position="191"/>
    </location>
</feature>
<evidence type="ECO:0000256" key="1">
    <source>
        <dbReference type="ARBA" id="ARBA00004141"/>
    </source>
</evidence>
<proteinExistence type="inferred from homology"/>
<comment type="caution">
    <text evidence="8">The sequence shown here is derived from an EMBL/GenBank/DDBJ whole genome shotgun (WGS) entry which is preliminary data.</text>
</comment>
<evidence type="ECO:0000256" key="5">
    <source>
        <dbReference type="ARBA" id="ARBA00038359"/>
    </source>
</evidence>
<dbReference type="Pfam" id="PF20684">
    <property type="entry name" value="Fung_rhodopsin"/>
    <property type="match status" value="1"/>
</dbReference>